<dbReference type="PROSITE" id="PS00894">
    <property type="entry name" value="HTH_DEOR_1"/>
    <property type="match status" value="1"/>
</dbReference>
<evidence type="ECO:0000256" key="1">
    <source>
        <dbReference type="ARBA" id="ARBA00023015"/>
    </source>
</evidence>
<dbReference type="PANTHER" id="PTHR30146:SF155">
    <property type="entry name" value="ALANINE RACEMASE"/>
    <property type="match status" value="1"/>
</dbReference>
<evidence type="ECO:0000259" key="4">
    <source>
        <dbReference type="PROSITE" id="PS51000"/>
    </source>
</evidence>
<gene>
    <name evidence="5" type="ORF">ACFPFM_10500</name>
</gene>
<protein>
    <submittedName>
        <fullName evidence="5">DeoR family transcriptional regulator</fullName>
    </submittedName>
</protein>
<dbReference type="SUPFAM" id="SSF53822">
    <property type="entry name" value="Periplasmic binding protein-like I"/>
    <property type="match status" value="1"/>
</dbReference>
<dbReference type="SMART" id="SM00420">
    <property type="entry name" value="HTH_DEOR"/>
    <property type="match status" value="1"/>
</dbReference>
<proteinExistence type="predicted"/>
<dbReference type="EMBL" id="JBHSJB010000009">
    <property type="protein sequence ID" value="MFC5054187.1"/>
    <property type="molecule type" value="Genomic_DNA"/>
</dbReference>
<organism evidence="5 6">
    <name type="scientific">Saccharothrix xinjiangensis</name>
    <dbReference type="NCBI Taxonomy" id="204798"/>
    <lineage>
        <taxon>Bacteria</taxon>
        <taxon>Bacillati</taxon>
        <taxon>Actinomycetota</taxon>
        <taxon>Actinomycetes</taxon>
        <taxon>Pseudonocardiales</taxon>
        <taxon>Pseudonocardiaceae</taxon>
        <taxon>Saccharothrix</taxon>
    </lineage>
</organism>
<dbReference type="InterPro" id="IPR018356">
    <property type="entry name" value="Tscrpt_reg_HTH_DeoR_CS"/>
</dbReference>
<accession>A0ABV9XXM7</accession>
<dbReference type="PRINTS" id="PR00037">
    <property type="entry name" value="HTHLACR"/>
</dbReference>
<dbReference type="Pfam" id="PF08220">
    <property type="entry name" value="HTH_DeoR"/>
    <property type="match status" value="1"/>
</dbReference>
<keyword evidence="3" id="KW-0804">Transcription</keyword>
<dbReference type="Proteomes" id="UP001595833">
    <property type="component" value="Unassembled WGS sequence"/>
</dbReference>
<evidence type="ECO:0000313" key="5">
    <source>
        <dbReference type="EMBL" id="MFC5054187.1"/>
    </source>
</evidence>
<reference evidence="6" key="1">
    <citation type="journal article" date="2019" name="Int. J. Syst. Evol. Microbiol.">
        <title>The Global Catalogue of Microorganisms (GCM) 10K type strain sequencing project: providing services to taxonomists for standard genome sequencing and annotation.</title>
        <authorList>
            <consortium name="The Broad Institute Genomics Platform"/>
            <consortium name="The Broad Institute Genome Sequencing Center for Infectious Disease"/>
            <person name="Wu L."/>
            <person name="Ma J."/>
        </authorList>
    </citation>
    <scope>NUCLEOTIDE SEQUENCE [LARGE SCALE GENOMIC DNA]</scope>
    <source>
        <strain evidence="6">KCTC 12848</strain>
    </source>
</reference>
<keyword evidence="2" id="KW-0238">DNA-binding</keyword>
<dbReference type="SUPFAM" id="SSF46785">
    <property type="entry name" value="Winged helix' DNA-binding domain"/>
    <property type="match status" value="1"/>
</dbReference>
<dbReference type="PANTHER" id="PTHR30146">
    <property type="entry name" value="LACI-RELATED TRANSCRIPTIONAL REPRESSOR"/>
    <property type="match status" value="1"/>
</dbReference>
<dbReference type="InterPro" id="IPR001034">
    <property type="entry name" value="DeoR_HTH"/>
</dbReference>
<dbReference type="RefSeq" id="WP_380646154.1">
    <property type="nucleotide sequence ID" value="NZ_JBHSJB010000009.1"/>
</dbReference>
<sequence>MNPESRTLAASRRASILEALRRDGVVRISDLSERMGVTAVTLRRDIAQLAGEGLLHRVHGGATLRAAESPSPGARPFDAVPESTRRGAVGMLVPSLDYYWPEVVRGAEDEASARGLRILLRGSSYESADDRPQLERLLDNEDVCGLIAAPSLTAPSAAATIEWLSTIGTPVVLVERVATAGPHRAVVESVVSDHTLGAAMAVHHLASLGHRKVGVVTSENSPTSPHVRRGWREGCEAAGLDLAS</sequence>
<dbReference type="InterPro" id="IPR036390">
    <property type="entry name" value="WH_DNA-bd_sf"/>
</dbReference>
<dbReference type="PROSITE" id="PS51000">
    <property type="entry name" value="HTH_DEOR_2"/>
    <property type="match status" value="1"/>
</dbReference>
<keyword evidence="1" id="KW-0805">Transcription regulation</keyword>
<dbReference type="Gene3D" id="1.10.10.10">
    <property type="entry name" value="Winged helix-like DNA-binding domain superfamily/Winged helix DNA-binding domain"/>
    <property type="match status" value="1"/>
</dbReference>
<evidence type="ECO:0000256" key="3">
    <source>
        <dbReference type="ARBA" id="ARBA00023163"/>
    </source>
</evidence>
<dbReference type="InterPro" id="IPR028082">
    <property type="entry name" value="Peripla_BP_I"/>
</dbReference>
<dbReference type="Gene3D" id="3.40.50.2300">
    <property type="match status" value="2"/>
</dbReference>
<name>A0ABV9XXM7_9PSEU</name>
<keyword evidence="6" id="KW-1185">Reference proteome</keyword>
<dbReference type="InterPro" id="IPR036388">
    <property type="entry name" value="WH-like_DNA-bd_sf"/>
</dbReference>
<comment type="caution">
    <text evidence="5">The sequence shown here is derived from an EMBL/GenBank/DDBJ whole genome shotgun (WGS) entry which is preliminary data.</text>
</comment>
<feature type="non-terminal residue" evidence="5">
    <location>
        <position position="244"/>
    </location>
</feature>
<feature type="domain" description="HTH deoR-type" evidence="4">
    <location>
        <begin position="9"/>
        <end position="64"/>
    </location>
</feature>
<evidence type="ECO:0000256" key="2">
    <source>
        <dbReference type="ARBA" id="ARBA00023125"/>
    </source>
</evidence>
<evidence type="ECO:0000313" key="6">
    <source>
        <dbReference type="Proteomes" id="UP001595833"/>
    </source>
</evidence>